<organism evidence="8 9">
    <name type="scientific">Fenollaria massiliensis</name>
    <dbReference type="NCBI Taxonomy" id="938288"/>
    <lineage>
        <taxon>Bacteria</taxon>
        <taxon>Bacillati</taxon>
        <taxon>Bacillota</taxon>
        <taxon>Clostridia</taxon>
        <taxon>Eubacteriales</taxon>
        <taxon>Fenollaria</taxon>
    </lineage>
</organism>
<reference evidence="8" key="1">
    <citation type="submission" date="2022-04" db="EMBL/GenBank/DDBJ databases">
        <title>Complete genome sequences of Ezakiella coagulans and Fenollaria massiliensis.</title>
        <authorList>
            <person name="France M.T."/>
            <person name="Clifford J."/>
            <person name="Narina S."/>
            <person name="Rutt L."/>
            <person name="Ravel J."/>
        </authorList>
    </citation>
    <scope>NUCLEOTIDE SEQUENCE</scope>
    <source>
        <strain evidence="8">C0061C2</strain>
    </source>
</reference>
<comment type="similarity">
    <text evidence="2 6">Belongs to the prokaryotic/mitochondrial release factor family.</text>
</comment>
<dbReference type="EMBL" id="CP096649">
    <property type="protein sequence ID" value="UQK59057.1"/>
    <property type="molecule type" value="Genomic_DNA"/>
</dbReference>
<evidence type="ECO:0000256" key="3">
    <source>
        <dbReference type="ARBA" id="ARBA00019192"/>
    </source>
</evidence>
<dbReference type="SUPFAM" id="SSF75620">
    <property type="entry name" value="Release factor"/>
    <property type="match status" value="1"/>
</dbReference>
<evidence type="ECO:0000256" key="6">
    <source>
        <dbReference type="HAMAP-Rule" id="MF_00094"/>
    </source>
</evidence>
<keyword evidence="6" id="KW-0963">Cytoplasm</keyword>
<dbReference type="Proteomes" id="UP000831151">
    <property type="component" value="Chromosome"/>
</dbReference>
<protein>
    <recommendedName>
        <fullName evidence="3 6">Peptide chain release factor 2</fullName>
        <shortName evidence="6">RF-2</shortName>
    </recommendedName>
</protein>
<dbReference type="RefSeq" id="WP_249242577.1">
    <property type="nucleotide sequence ID" value="NZ_CP096649.1"/>
</dbReference>
<feature type="modified residue" description="N5-methylglutamine" evidence="6">
    <location>
        <position position="251"/>
    </location>
</feature>
<evidence type="ECO:0000256" key="1">
    <source>
        <dbReference type="ARBA" id="ARBA00002613"/>
    </source>
</evidence>
<dbReference type="PROSITE" id="PS00745">
    <property type="entry name" value="RF_PROK_I"/>
    <property type="match status" value="1"/>
</dbReference>
<dbReference type="KEGG" id="fms:M1R53_07395"/>
<dbReference type="Gene3D" id="3.30.70.1660">
    <property type="match status" value="1"/>
</dbReference>
<dbReference type="PANTHER" id="PTHR43116:SF3">
    <property type="entry name" value="CLASS I PEPTIDE CHAIN RELEASE FACTOR"/>
    <property type="match status" value="1"/>
</dbReference>
<keyword evidence="5 6" id="KW-0648">Protein biosynthesis</keyword>
<evidence type="ECO:0000256" key="2">
    <source>
        <dbReference type="ARBA" id="ARBA00010835"/>
    </source>
</evidence>
<evidence type="ECO:0000259" key="7">
    <source>
        <dbReference type="PROSITE" id="PS00745"/>
    </source>
</evidence>
<accession>A0A9E7DJS3</accession>
<dbReference type="SMART" id="SM00937">
    <property type="entry name" value="PCRF"/>
    <property type="match status" value="1"/>
</dbReference>
<evidence type="ECO:0000256" key="4">
    <source>
        <dbReference type="ARBA" id="ARBA00022481"/>
    </source>
</evidence>
<dbReference type="InterPro" id="IPR000352">
    <property type="entry name" value="Pep_chain_release_fac_I"/>
</dbReference>
<dbReference type="Pfam" id="PF00472">
    <property type="entry name" value="RF-1"/>
    <property type="match status" value="1"/>
</dbReference>
<evidence type="ECO:0000313" key="9">
    <source>
        <dbReference type="Proteomes" id="UP000831151"/>
    </source>
</evidence>
<evidence type="ECO:0000256" key="5">
    <source>
        <dbReference type="ARBA" id="ARBA00022917"/>
    </source>
</evidence>
<dbReference type="NCBIfam" id="TIGR00020">
    <property type="entry name" value="prfB"/>
    <property type="match status" value="1"/>
</dbReference>
<proteinExistence type="inferred from homology"/>
<dbReference type="FunFam" id="3.30.160.20:FF:000010">
    <property type="entry name" value="Peptide chain release factor 2"/>
    <property type="match status" value="1"/>
</dbReference>
<dbReference type="Pfam" id="PF03462">
    <property type="entry name" value="PCRF"/>
    <property type="match status" value="1"/>
</dbReference>
<comment type="subcellular location">
    <subcellularLocation>
        <location evidence="6">Cytoplasm</location>
    </subcellularLocation>
</comment>
<gene>
    <name evidence="6 8" type="primary">prfB</name>
    <name evidence="8" type="ORF">M1R53_07395</name>
</gene>
<name>A0A9E7DJS3_9FIRM</name>
<dbReference type="Gene3D" id="1.20.58.410">
    <property type="entry name" value="Release factor"/>
    <property type="match status" value="1"/>
</dbReference>
<keyword evidence="9" id="KW-1185">Reference proteome</keyword>
<dbReference type="GO" id="GO:0005737">
    <property type="term" value="C:cytoplasm"/>
    <property type="evidence" value="ECO:0007669"/>
    <property type="project" value="UniProtKB-SubCell"/>
</dbReference>
<sequence length="368" mass="42419">MKTLQEYKEDYADFKERYIKLGDYLDADGLKKIKDKLEKTMAEPSFWDDKDKADAVINELKDITTPLNTYEEIGSNLEDMEVYIELYEEERPDNYKALSCLAETIDKALEELKVRTLLDGEYDKNGAVVSIHAGTGGTDAQDWAEMLYRMYTRWAADHDYKLELIDYLADTEGGIRSVYFKVLGAYAYGFLKAERGVHRLVRISPFDAQKKRHTSFASVDVFPDIDENIEIDIKEEDLKIDYYRSQGAGGQSVNTTDSAVRITHIPTGVVATCQNERSQKQNKEVALRILYGKLVQLKEEERKKTIDELTGDYSQIAWGSQIRSYIFNPYMLVKDHRTDVENFDVQKVIDGDIDKFIYAYLDHVRSEA</sequence>
<dbReference type="InterPro" id="IPR045853">
    <property type="entry name" value="Pep_chain_release_fac_I_sf"/>
</dbReference>
<dbReference type="InterPro" id="IPR005139">
    <property type="entry name" value="PCRF"/>
</dbReference>
<comment type="PTM">
    <text evidence="6">Methylated by PrmC. Methylation increases the termination efficiency of RF2.</text>
</comment>
<dbReference type="HAMAP" id="MF_00094">
    <property type="entry name" value="Rel_fac_2"/>
    <property type="match status" value="1"/>
</dbReference>
<feature type="domain" description="Prokaryotic-type class I peptide chain release factors" evidence="7">
    <location>
        <begin position="244"/>
        <end position="260"/>
    </location>
</feature>
<dbReference type="AlphaFoldDB" id="A0A9E7DJS3"/>
<dbReference type="InterPro" id="IPR004374">
    <property type="entry name" value="PrfB"/>
</dbReference>
<evidence type="ECO:0000313" key="8">
    <source>
        <dbReference type="EMBL" id="UQK59057.1"/>
    </source>
</evidence>
<dbReference type="PANTHER" id="PTHR43116">
    <property type="entry name" value="PEPTIDE CHAIN RELEASE FACTOR 2"/>
    <property type="match status" value="1"/>
</dbReference>
<dbReference type="GO" id="GO:0016149">
    <property type="term" value="F:translation release factor activity, codon specific"/>
    <property type="evidence" value="ECO:0007669"/>
    <property type="project" value="UniProtKB-UniRule"/>
</dbReference>
<dbReference type="Gene3D" id="3.30.160.20">
    <property type="match status" value="1"/>
</dbReference>
<keyword evidence="4 6" id="KW-0488">Methylation</keyword>
<comment type="function">
    <text evidence="1 6">Peptide chain release factor 2 directs the termination of translation in response to the peptide chain termination codons UGA and UAA.</text>
</comment>